<dbReference type="InterPro" id="IPR029033">
    <property type="entry name" value="His_PPase_superfam"/>
</dbReference>
<accession>A0A4Q1BE77</accession>
<gene>
    <name evidence="3" type="ORF">M231_06227</name>
</gene>
<keyword evidence="2" id="KW-0732">Signal</keyword>
<dbReference type="PROSITE" id="PS00616">
    <property type="entry name" value="HIS_ACID_PHOSPHAT_1"/>
    <property type="match status" value="1"/>
</dbReference>
<dbReference type="Proteomes" id="UP000289152">
    <property type="component" value="Unassembled WGS sequence"/>
</dbReference>
<dbReference type="PANTHER" id="PTHR20963:SF55">
    <property type="entry name" value="PHOSPHATASE, PUTATIVE-RELATED"/>
    <property type="match status" value="1"/>
</dbReference>
<dbReference type="InParanoid" id="A0A4Q1BE77"/>
<dbReference type="InterPro" id="IPR033379">
    <property type="entry name" value="Acid_Pase_AS"/>
</dbReference>
<keyword evidence="4" id="KW-1185">Reference proteome</keyword>
<keyword evidence="1" id="KW-0378">Hydrolase</keyword>
<feature type="signal peptide" evidence="2">
    <location>
        <begin position="1"/>
        <end position="17"/>
    </location>
</feature>
<comment type="caution">
    <text evidence="3">The sequence shown here is derived from an EMBL/GenBank/DDBJ whole genome shotgun (WGS) entry which is preliminary data.</text>
</comment>
<name>A0A4Q1BE77_TREME</name>
<dbReference type="FunFam" id="3.40.50.1240:FF:000033">
    <property type="entry name" value="Chromosome 12, whole genome shotgun sequence"/>
    <property type="match status" value="1"/>
</dbReference>
<evidence type="ECO:0000256" key="1">
    <source>
        <dbReference type="ARBA" id="ARBA00022801"/>
    </source>
</evidence>
<sequence>MLSSVLIAILPILGTSANPVEKRWSHAPDVGATTSDVFPPTGTKVNSDLFPPESIVGYPQGTPTGLEAAAIQTAPVYAYNSDPSSEFPLKNVGTEDGIDESTFDMLRSWGNLSPWYSVPSSYYGLDSASPLAPESCSITQLHLLYRHGARYPTAGALPAQFAASLHNATVNGTWDAWGELDFLNTWTYKLGAELLSPFGRLQNFELGVSYRNSYGYLLNNFTEQGTLPVFRTESQDRMVKTAENFAAGFFGVPEYLDQVNIEIMVEAPGVNDTGAPYDTCTNANVAARGGIGGIVSNAFATTAWNSTVDRLNSQVSGLKFTGNDILAMLQLCAYETNSLGYSAFCKLFTQEDFQQFEYYFDLSFWYNNGFGSPTSAAQGLGLLQEFVARFEQTPLSSYDSTTNSTFDTSSTYFPLNQSIYADATHEVVVADVLAALNLTAVFGETPLDLNKRGEYTFKSSQVVPWATHLTVQVMECSEYQPTKQVRFMVNDAVIPLNYDGCPSDPNGLCAFDTVVSALKNRIDEIDFDYACFGN</sequence>
<dbReference type="Pfam" id="PF00328">
    <property type="entry name" value="His_Phos_2"/>
    <property type="match status" value="1"/>
</dbReference>
<dbReference type="AlphaFoldDB" id="A0A4Q1BE77"/>
<dbReference type="InterPro" id="IPR000560">
    <property type="entry name" value="His_Pase_clade-2"/>
</dbReference>
<dbReference type="VEuPathDB" id="FungiDB:TREMEDRAFT_41805"/>
<feature type="chain" id="PRO_5020626188" evidence="2">
    <location>
        <begin position="18"/>
        <end position="534"/>
    </location>
</feature>
<dbReference type="FunCoup" id="A0A4Q1BE77">
    <property type="interactions" value="180"/>
</dbReference>
<proteinExistence type="predicted"/>
<evidence type="ECO:0000256" key="2">
    <source>
        <dbReference type="SAM" id="SignalP"/>
    </source>
</evidence>
<protein>
    <submittedName>
        <fullName evidence="3">Acid phosphatase</fullName>
    </submittedName>
</protein>
<dbReference type="CDD" id="cd07061">
    <property type="entry name" value="HP_HAP_like"/>
    <property type="match status" value="1"/>
</dbReference>
<dbReference type="Gene3D" id="3.40.50.1240">
    <property type="entry name" value="Phosphoglycerate mutase-like"/>
    <property type="match status" value="1"/>
</dbReference>
<reference evidence="3 4" key="1">
    <citation type="submission" date="2016-06" db="EMBL/GenBank/DDBJ databases">
        <title>Evolution of pathogenesis and genome organization in the Tremellales.</title>
        <authorList>
            <person name="Cuomo C."/>
            <person name="Litvintseva A."/>
            <person name="Heitman J."/>
            <person name="Chen Y."/>
            <person name="Sun S."/>
            <person name="Springer D."/>
            <person name="Dromer F."/>
            <person name="Young S."/>
            <person name="Zeng Q."/>
            <person name="Chapman S."/>
            <person name="Gujja S."/>
            <person name="Saif S."/>
            <person name="Birren B."/>
        </authorList>
    </citation>
    <scope>NUCLEOTIDE SEQUENCE [LARGE SCALE GENOMIC DNA]</scope>
    <source>
        <strain evidence="3 4">ATCC 28783</strain>
    </source>
</reference>
<dbReference type="PANTHER" id="PTHR20963">
    <property type="entry name" value="MULTIPLE INOSITOL POLYPHOSPHATE PHOSPHATASE-RELATED"/>
    <property type="match status" value="1"/>
</dbReference>
<dbReference type="GO" id="GO:0003993">
    <property type="term" value="F:acid phosphatase activity"/>
    <property type="evidence" value="ECO:0007669"/>
    <property type="project" value="TreeGrafter"/>
</dbReference>
<evidence type="ECO:0000313" key="3">
    <source>
        <dbReference type="EMBL" id="RXK36506.1"/>
    </source>
</evidence>
<organism evidence="3 4">
    <name type="scientific">Tremella mesenterica</name>
    <name type="common">Jelly fungus</name>
    <dbReference type="NCBI Taxonomy" id="5217"/>
    <lineage>
        <taxon>Eukaryota</taxon>
        <taxon>Fungi</taxon>
        <taxon>Dikarya</taxon>
        <taxon>Basidiomycota</taxon>
        <taxon>Agaricomycotina</taxon>
        <taxon>Tremellomycetes</taxon>
        <taxon>Tremellales</taxon>
        <taxon>Tremellaceae</taxon>
        <taxon>Tremella</taxon>
    </lineage>
</organism>
<evidence type="ECO:0000313" key="4">
    <source>
        <dbReference type="Proteomes" id="UP000289152"/>
    </source>
</evidence>
<dbReference type="OrthoDB" id="6509975at2759"/>
<dbReference type="SUPFAM" id="SSF53254">
    <property type="entry name" value="Phosphoglycerate mutase-like"/>
    <property type="match status" value="1"/>
</dbReference>
<dbReference type="EMBL" id="SDIL01000095">
    <property type="protein sequence ID" value="RXK36506.1"/>
    <property type="molecule type" value="Genomic_DNA"/>
</dbReference>